<dbReference type="SUPFAM" id="SSF56747">
    <property type="entry name" value="Prim-pol domain"/>
    <property type="match status" value="1"/>
</dbReference>
<accession>A0A7W7G9V0</accession>
<evidence type="ECO:0000259" key="2">
    <source>
        <dbReference type="SMART" id="SM00943"/>
    </source>
</evidence>
<proteinExistence type="predicted"/>
<feature type="domain" description="DNA primase/polymerase bifunctional N-terminal" evidence="2">
    <location>
        <begin position="43"/>
        <end position="226"/>
    </location>
</feature>
<keyword evidence="4" id="KW-1185">Reference proteome</keyword>
<comment type="caution">
    <text evidence="3">The sequence shown here is derived from an EMBL/GenBank/DDBJ whole genome shotgun (WGS) entry which is preliminary data.</text>
</comment>
<dbReference type="EMBL" id="JACHND010000001">
    <property type="protein sequence ID" value="MBB4699326.1"/>
    <property type="molecule type" value="Genomic_DNA"/>
</dbReference>
<sequence>MNIGNDAEGFGVDSSGRAQAAVATTATPSSVTITSGMSKLDAMLAYRDAGMKPFMLSAGKVPLKNCAPCDEQHVTNEQREACECLTCHGFYAATDDTDRLREMARCNPRGLVAIRTGLPSGIVVVDIDTVNGHGVDGMATAARLREAGVLQRTAAQRSASGGWHLVYAHPGGRIRGGSNKLGPGVDIKADGAYFVVGPSRSPTTGTPYRWAGDTIPLPLAPLHPRIAAHLRDRPPSSSRPRPVALPQTGDRYVAAAVRGEVQRILDARGRGLGRNDELNRAAFILGTLVGAGVLPRHDAESALTQAAYSIGLDQDTNCNPRQIEATITSGINAGMRNPRHLQGVRACFEVRCVTACHVRTCSEVSDRRLIDQEEPSHRRPRGHLSGDEAV</sequence>
<organism evidence="3 4">
    <name type="scientific">Sphaerisporangium siamense</name>
    <dbReference type="NCBI Taxonomy" id="795645"/>
    <lineage>
        <taxon>Bacteria</taxon>
        <taxon>Bacillati</taxon>
        <taxon>Actinomycetota</taxon>
        <taxon>Actinomycetes</taxon>
        <taxon>Streptosporangiales</taxon>
        <taxon>Streptosporangiaceae</taxon>
        <taxon>Sphaerisporangium</taxon>
    </lineage>
</organism>
<name>A0A7W7G9V0_9ACTN</name>
<dbReference type="RefSeq" id="WP_184876773.1">
    <property type="nucleotide sequence ID" value="NZ_JACHND010000001.1"/>
</dbReference>
<dbReference type="InterPro" id="IPR015330">
    <property type="entry name" value="DNA_primase/pol_bifunc_N"/>
</dbReference>
<dbReference type="Proteomes" id="UP000542210">
    <property type="component" value="Unassembled WGS sequence"/>
</dbReference>
<evidence type="ECO:0000313" key="4">
    <source>
        <dbReference type="Proteomes" id="UP000542210"/>
    </source>
</evidence>
<protein>
    <recommendedName>
        <fullName evidence="2">DNA primase/polymerase bifunctional N-terminal domain-containing protein</fullName>
    </recommendedName>
</protein>
<dbReference type="SMART" id="SM00943">
    <property type="entry name" value="Prim-Pol"/>
    <property type="match status" value="1"/>
</dbReference>
<evidence type="ECO:0000256" key="1">
    <source>
        <dbReference type="SAM" id="MobiDB-lite"/>
    </source>
</evidence>
<reference evidence="3 4" key="1">
    <citation type="submission" date="2020-08" db="EMBL/GenBank/DDBJ databases">
        <title>Sequencing the genomes of 1000 actinobacteria strains.</title>
        <authorList>
            <person name="Klenk H.-P."/>
        </authorList>
    </citation>
    <scope>NUCLEOTIDE SEQUENCE [LARGE SCALE GENOMIC DNA]</scope>
    <source>
        <strain evidence="3 4">DSM 45784</strain>
    </source>
</reference>
<evidence type="ECO:0000313" key="3">
    <source>
        <dbReference type="EMBL" id="MBB4699326.1"/>
    </source>
</evidence>
<dbReference type="CDD" id="cd04859">
    <property type="entry name" value="Prim_Pol"/>
    <property type="match status" value="1"/>
</dbReference>
<dbReference type="Pfam" id="PF09250">
    <property type="entry name" value="Prim-Pol"/>
    <property type="match status" value="1"/>
</dbReference>
<dbReference type="AlphaFoldDB" id="A0A7W7G9V0"/>
<gene>
    <name evidence="3" type="ORF">BJ982_000870</name>
</gene>
<feature type="region of interest" description="Disordered" evidence="1">
    <location>
        <begin position="230"/>
        <end position="249"/>
    </location>
</feature>